<gene>
    <name evidence="2" type="ORF">Scep_028125</name>
</gene>
<dbReference type="Proteomes" id="UP001419268">
    <property type="component" value="Unassembled WGS sequence"/>
</dbReference>
<protein>
    <recommendedName>
        <fullName evidence="4">Negative regulator of systemic acquired resistance SNI1</fullName>
    </recommendedName>
</protein>
<dbReference type="GO" id="GO:0010113">
    <property type="term" value="P:negative regulation of systemic acquired resistance"/>
    <property type="evidence" value="ECO:0007669"/>
    <property type="project" value="TreeGrafter"/>
</dbReference>
<evidence type="ECO:0000256" key="1">
    <source>
        <dbReference type="SAM" id="Phobius"/>
    </source>
</evidence>
<dbReference type="GO" id="GO:0045892">
    <property type="term" value="P:negative regulation of DNA-templated transcription"/>
    <property type="evidence" value="ECO:0007669"/>
    <property type="project" value="InterPro"/>
</dbReference>
<name>A0AAP0ECX0_9MAGN</name>
<keyword evidence="3" id="KW-1185">Reference proteome</keyword>
<dbReference type="GO" id="GO:0006974">
    <property type="term" value="P:DNA damage response"/>
    <property type="evidence" value="ECO:0007669"/>
    <property type="project" value="InterPro"/>
</dbReference>
<dbReference type="GO" id="GO:0030915">
    <property type="term" value="C:Smc5-Smc6 complex"/>
    <property type="evidence" value="ECO:0007669"/>
    <property type="project" value="InterPro"/>
</dbReference>
<organism evidence="2 3">
    <name type="scientific">Stephania cephalantha</name>
    <dbReference type="NCBI Taxonomy" id="152367"/>
    <lineage>
        <taxon>Eukaryota</taxon>
        <taxon>Viridiplantae</taxon>
        <taxon>Streptophyta</taxon>
        <taxon>Embryophyta</taxon>
        <taxon>Tracheophyta</taxon>
        <taxon>Spermatophyta</taxon>
        <taxon>Magnoliopsida</taxon>
        <taxon>Ranunculales</taxon>
        <taxon>Menispermaceae</taxon>
        <taxon>Menispermoideae</taxon>
        <taxon>Cissampelideae</taxon>
        <taxon>Stephania</taxon>
    </lineage>
</organism>
<keyword evidence="1" id="KW-0472">Membrane</keyword>
<evidence type="ECO:0008006" key="4">
    <source>
        <dbReference type="Google" id="ProtNLM"/>
    </source>
</evidence>
<sequence>MERSRGIKNNNNNSSRGIEENIMAILDASGVKEARDVDDDRLAFLEAVRAAFLVVEAGSPPPRKISEAIFEILRDGTSLELTMASFQLLTELDKHYPNMNLSNSDTSELTGGRGSESLADKETWSPFALGPESAHSEREATSKNSADPIDSSGFSFLIQNIAQAPEEMKCLKYVKKSLVDMLLFKYLVNVLERDFFHRNIIHKETRNWFLLRESLLSMLLGSRRVSYKNLVKDCLSIISRCSHQTDVGLHSIPSLERSSDRVVHDVEVAPAVALVELQKETCVAVQNLFVLNMELDKAKKLAETQGCTSRADGVRTPVIEIIVDELAYNEDLLFPFLQAFSESRWKIEIILQYFWKYLPKPSVRTRRSRNTSEDETFNAVLRSFSSDSSVRSIIKKISAETAQLLLAHSFQHEVALQEEVLKIKKFFKDIKLRRHIEMCLNRDLNMDDEFVLFLPHIHLSILISATFILLGTFRSQITPVALCHFFHPA</sequence>
<dbReference type="PANTHER" id="PTHR37243:SF2">
    <property type="entry name" value="NEGATIVE REGULATOR OF SYSTEMIC ACQUIRED RESISTANCE SNI1"/>
    <property type="match status" value="1"/>
</dbReference>
<keyword evidence="1" id="KW-0812">Transmembrane</keyword>
<evidence type="ECO:0000313" key="2">
    <source>
        <dbReference type="EMBL" id="KAK9089043.1"/>
    </source>
</evidence>
<dbReference type="EMBL" id="JBBNAG010000012">
    <property type="protein sequence ID" value="KAK9089043.1"/>
    <property type="molecule type" value="Genomic_DNA"/>
</dbReference>
<feature type="transmembrane region" description="Helical" evidence="1">
    <location>
        <begin position="450"/>
        <end position="470"/>
    </location>
</feature>
<dbReference type="GO" id="GO:0005634">
    <property type="term" value="C:nucleus"/>
    <property type="evidence" value="ECO:0007669"/>
    <property type="project" value="InterPro"/>
</dbReference>
<comment type="caution">
    <text evidence="2">The sequence shown here is derived from an EMBL/GenBank/DDBJ whole genome shotgun (WGS) entry which is preliminary data.</text>
</comment>
<dbReference type="GO" id="GO:0000976">
    <property type="term" value="F:transcription cis-regulatory region binding"/>
    <property type="evidence" value="ECO:0007669"/>
    <property type="project" value="TreeGrafter"/>
</dbReference>
<dbReference type="AlphaFoldDB" id="A0AAP0ECX0"/>
<dbReference type="PANTHER" id="PTHR37243">
    <property type="entry name" value="NEGATIVE REGULATOR OF SYSTEMIC ACQUIRED RESISTANCE SNI1"/>
    <property type="match status" value="1"/>
</dbReference>
<proteinExistence type="predicted"/>
<keyword evidence="1" id="KW-1133">Transmembrane helix</keyword>
<reference evidence="2 3" key="1">
    <citation type="submission" date="2024-01" db="EMBL/GenBank/DDBJ databases">
        <title>Genome assemblies of Stephania.</title>
        <authorList>
            <person name="Yang L."/>
        </authorList>
    </citation>
    <scope>NUCLEOTIDE SEQUENCE [LARGE SCALE GENOMIC DNA]</scope>
    <source>
        <strain evidence="2">JXDWG</strain>
        <tissue evidence="2">Leaf</tissue>
    </source>
</reference>
<accession>A0AAP0ECX0</accession>
<evidence type="ECO:0000313" key="3">
    <source>
        <dbReference type="Proteomes" id="UP001419268"/>
    </source>
</evidence>
<dbReference type="InterPro" id="IPR034561">
    <property type="entry name" value="SNI1"/>
</dbReference>